<evidence type="ECO:0000313" key="2">
    <source>
        <dbReference type="Proteomes" id="UP001173801"/>
    </source>
</evidence>
<dbReference type="PROSITE" id="PS51257">
    <property type="entry name" value="PROKAR_LIPOPROTEIN"/>
    <property type="match status" value="1"/>
</dbReference>
<proteinExistence type="predicted"/>
<name>A0ABT7HPC0_9BACT</name>
<organism evidence="1 2">
    <name type="scientific">Campylobacter gastrosuis</name>
    <dbReference type="NCBI Taxonomy" id="2974576"/>
    <lineage>
        <taxon>Bacteria</taxon>
        <taxon>Pseudomonadati</taxon>
        <taxon>Campylobacterota</taxon>
        <taxon>Epsilonproteobacteria</taxon>
        <taxon>Campylobacterales</taxon>
        <taxon>Campylobacteraceae</taxon>
        <taxon>Campylobacter</taxon>
    </lineage>
</organism>
<accession>A0ABT7HPC0</accession>
<dbReference type="EMBL" id="JANURM010000003">
    <property type="protein sequence ID" value="MDL0088660.1"/>
    <property type="molecule type" value="Genomic_DNA"/>
</dbReference>
<dbReference type="Proteomes" id="UP001173801">
    <property type="component" value="Unassembled WGS sequence"/>
</dbReference>
<comment type="caution">
    <text evidence="1">The sequence shown here is derived from an EMBL/GenBank/DDBJ whole genome shotgun (WGS) entry which is preliminary data.</text>
</comment>
<dbReference type="RefSeq" id="WP_284937317.1">
    <property type="nucleotide sequence ID" value="NZ_JANURM010000003.1"/>
</dbReference>
<keyword evidence="2" id="KW-1185">Reference proteome</keyword>
<keyword evidence="1" id="KW-0449">Lipoprotein</keyword>
<reference evidence="1" key="2">
    <citation type="journal article" date="2023" name="Microorganisms">
        <title>Isolation and Genomic Characteristics of Cat-Borne Campylobacter felis sp. nov. and Sheep-Borne Campylobacter ovis sp. nov.</title>
        <authorList>
            <person name="Wang H."/>
            <person name="Li Y."/>
            <person name="Gu Y."/>
            <person name="Zhou G."/>
            <person name="Chen X."/>
            <person name="Zhang X."/>
            <person name="Shao Z."/>
            <person name="Zhang J."/>
            <person name="Zhang M."/>
        </authorList>
    </citation>
    <scope>NUCLEOTIDE SEQUENCE</scope>
    <source>
        <strain evidence="1">PS10</strain>
    </source>
</reference>
<sequence>MRNITIFLAAILLGGCMLKTDVKPALMYEIYYSKNVCEQKTSPKNIYLQSVKALDIVDNRQILIISDKNQIRYLDDIKYLALPSEMFYKALLKGVYSNCGAKPVFSPKDDDLSLKVRLISLQIRGDHAEVSLAYELKNGENIVKSGLINKRKFCENPKSVTIFNTINQTANLAIDELLAEIFATQGRE</sequence>
<evidence type="ECO:0000313" key="1">
    <source>
        <dbReference type="EMBL" id="MDL0088660.1"/>
    </source>
</evidence>
<protein>
    <submittedName>
        <fullName evidence="1">ABC-type transport auxiliary lipoprotein family protein</fullName>
    </submittedName>
</protein>
<gene>
    <name evidence="1" type="ORF">NYG85_04635</name>
</gene>
<reference evidence="1" key="1">
    <citation type="submission" date="2022-08" db="EMBL/GenBank/DDBJ databases">
        <authorList>
            <person name="Wang H."/>
        </authorList>
    </citation>
    <scope>NUCLEOTIDE SEQUENCE</scope>
    <source>
        <strain evidence="1">PS10</strain>
    </source>
</reference>
<dbReference type="SUPFAM" id="SSF159594">
    <property type="entry name" value="XCC0632-like"/>
    <property type="match status" value="1"/>
</dbReference>
<dbReference type="Gene3D" id="3.40.50.10610">
    <property type="entry name" value="ABC-type transport auxiliary lipoprotein component"/>
    <property type="match status" value="1"/>
</dbReference>